<dbReference type="Proteomes" id="UP000242861">
    <property type="component" value="Unassembled WGS sequence"/>
</dbReference>
<comment type="caution">
    <text evidence="1">The sequence shown here is derived from an EMBL/GenBank/DDBJ whole genome shotgun (WGS) entry which is preliminary data.</text>
</comment>
<dbReference type="RefSeq" id="WP_101194459.1">
    <property type="nucleotide sequence ID" value="NZ_PIYS01000034.1"/>
</dbReference>
<name>A0A2I0CL97_9PSED</name>
<dbReference type="AlphaFoldDB" id="A0A2I0CL97"/>
<dbReference type="EMBL" id="PIYS01000034">
    <property type="protein sequence ID" value="PKF69891.1"/>
    <property type="molecule type" value="Genomic_DNA"/>
</dbReference>
<evidence type="ECO:0000313" key="1">
    <source>
        <dbReference type="EMBL" id="PKF69891.1"/>
    </source>
</evidence>
<gene>
    <name evidence="1" type="ORF">CW360_16685</name>
</gene>
<accession>A0A2I0CL97</accession>
<evidence type="ECO:0000313" key="2">
    <source>
        <dbReference type="Proteomes" id="UP000242861"/>
    </source>
</evidence>
<evidence type="ECO:0008006" key="3">
    <source>
        <dbReference type="Google" id="ProtNLM"/>
    </source>
</evidence>
<organism evidence="1 2">
    <name type="scientific">Pseudomonas fluvialis</name>
    <dbReference type="NCBI Taxonomy" id="1793966"/>
    <lineage>
        <taxon>Bacteria</taxon>
        <taxon>Pseudomonadati</taxon>
        <taxon>Pseudomonadota</taxon>
        <taxon>Gammaproteobacteria</taxon>
        <taxon>Pseudomonadales</taxon>
        <taxon>Pseudomonadaceae</taxon>
        <taxon>Pseudomonas</taxon>
    </lineage>
</organism>
<sequence>MTIRLDHRTATKALDAKRGPANHLAGIIQRTLAKLGISTDLAFNLEYTHCASTENHPLHLHGIVRIPADRIEEVRLALRSALAEGYRQRFNNLAVHIEAISNPRWWAGYCTKEHGISADILKKARGKRTVPDYASDSARDGGKTLYESVGELFSHES</sequence>
<proteinExistence type="predicted"/>
<protein>
    <recommendedName>
        <fullName evidence="3">Inovirus Gp2 family protein</fullName>
    </recommendedName>
</protein>
<reference evidence="2" key="1">
    <citation type="submission" date="2017-12" db="EMBL/GenBank/DDBJ databases">
        <authorList>
            <person name="Yu X.-Y."/>
        </authorList>
    </citation>
    <scope>NUCLEOTIDE SEQUENCE [LARGE SCALE GENOMIC DNA]</scope>
    <source>
        <strain evidence="2">ZYSR67-Z</strain>
    </source>
</reference>